<gene>
    <name evidence="1" type="ORF">MNOR_LOCUS13903</name>
</gene>
<proteinExistence type="predicted"/>
<organism evidence="1 2">
    <name type="scientific">Meganyctiphanes norvegica</name>
    <name type="common">Northern krill</name>
    <name type="synonym">Thysanopoda norvegica</name>
    <dbReference type="NCBI Taxonomy" id="48144"/>
    <lineage>
        <taxon>Eukaryota</taxon>
        <taxon>Metazoa</taxon>
        <taxon>Ecdysozoa</taxon>
        <taxon>Arthropoda</taxon>
        <taxon>Crustacea</taxon>
        <taxon>Multicrustacea</taxon>
        <taxon>Malacostraca</taxon>
        <taxon>Eumalacostraca</taxon>
        <taxon>Eucarida</taxon>
        <taxon>Euphausiacea</taxon>
        <taxon>Euphausiidae</taxon>
        <taxon>Meganyctiphanes</taxon>
    </lineage>
</organism>
<reference evidence="1 2" key="1">
    <citation type="submission" date="2024-05" db="EMBL/GenBank/DDBJ databases">
        <authorList>
            <person name="Wallberg A."/>
        </authorList>
    </citation>
    <scope>NUCLEOTIDE SEQUENCE [LARGE SCALE GENOMIC DNA]</scope>
</reference>
<dbReference type="Proteomes" id="UP001497623">
    <property type="component" value="Unassembled WGS sequence"/>
</dbReference>
<sequence>DCEFAGKEYPIGAFLEDTCMVMWCNEEGSWIFIDDDFNPECGNCIATQEPQIYTYEHNTNNYLNDYGHTSKTGYYYTDDGYFVLSQSGLHILGEFGVYANFTACENFTSWACIDGLTYYEPGITITLVDPLGIHDPHPLGDIKVYVNNEERTIDDSVSSFYGEDGPVLVFKNFHVQSLPTDTPLDCINIVGCKGLSVNYCQNKNEFDSIWIWAMPHLKAQPTAAGDQTSGQLYGLCDQYTITGNELEYYTCQNGTQYYGSAMVFGDTWQYNP</sequence>
<feature type="non-terminal residue" evidence="1">
    <location>
        <position position="1"/>
    </location>
</feature>
<dbReference type="EMBL" id="CAXKWB010008147">
    <property type="protein sequence ID" value="CAL4089822.1"/>
    <property type="molecule type" value="Genomic_DNA"/>
</dbReference>
<evidence type="ECO:0000313" key="2">
    <source>
        <dbReference type="Proteomes" id="UP001497623"/>
    </source>
</evidence>
<accession>A0AAV2QPE6</accession>
<comment type="caution">
    <text evidence="1">The sequence shown here is derived from an EMBL/GenBank/DDBJ whole genome shotgun (WGS) entry which is preliminary data.</text>
</comment>
<keyword evidence="2" id="KW-1185">Reference proteome</keyword>
<dbReference type="AlphaFoldDB" id="A0AAV2QPE6"/>
<evidence type="ECO:0000313" key="1">
    <source>
        <dbReference type="EMBL" id="CAL4089822.1"/>
    </source>
</evidence>
<evidence type="ECO:0008006" key="3">
    <source>
        <dbReference type="Google" id="ProtNLM"/>
    </source>
</evidence>
<name>A0AAV2QPE6_MEGNR</name>
<protein>
    <recommendedName>
        <fullName evidence="3">Sushi domain-containing protein</fullName>
    </recommendedName>
</protein>